<proteinExistence type="predicted"/>
<dbReference type="EMBL" id="JACCHS010000051">
    <property type="protein sequence ID" value="NYT46865.1"/>
    <property type="molecule type" value="Genomic_DNA"/>
</dbReference>
<protein>
    <submittedName>
        <fullName evidence="2">Cyclic nucleotide-binding domain-containing protein</fullName>
    </submittedName>
</protein>
<dbReference type="AlphaFoldDB" id="A0A7Z0MNW8"/>
<dbReference type="InterPro" id="IPR014710">
    <property type="entry name" value="RmlC-like_jellyroll"/>
</dbReference>
<gene>
    <name evidence="2" type="ORF">H0A75_03770</name>
</gene>
<dbReference type="Pfam" id="PF00027">
    <property type="entry name" value="cNMP_binding"/>
    <property type="match status" value="1"/>
</dbReference>
<dbReference type="InterPro" id="IPR018490">
    <property type="entry name" value="cNMP-bd_dom_sf"/>
</dbReference>
<dbReference type="Gene3D" id="2.60.120.10">
    <property type="entry name" value="Jelly Rolls"/>
    <property type="match status" value="1"/>
</dbReference>
<sequence length="89" mass="10259">MVAGNCFGEYSLLDGHYVSATVETLENTRILIIDKHDFQKIMDNVLFIAKTVYYNLARLYISRLRKNAGSRYFCESLFWASQPKQAAKT</sequence>
<evidence type="ECO:0000259" key="1">
    <source>
        <dbReference type="PROSITE" id="PS50042"/>
    </source>
</evidence>
<dbReference type="Proteomes" id="UP000537890">
    <property type="component" value="Unassembled WGS sequence"/>
</dbReference>
<name>A0A7Z0MNW8_9GAMM</name>
<accession>A0A7Z0MNW8</accession>
<evidence type="ECO:0000313" key="3">
    <source>
        <dbReference type="Proteomes" id="UP000537890"/>
    </source>
</evidence>
<dbReference type="InterPro" id="IPR000595">
    <property type="entry name" value="cNMP-bd_dom"/>
</dbReference>
<organism evidence="2 3">
    <name type="scientific">Candidatus Methanofishera endochildressiae</name>
    <dbReference type="NCBI Taxonomy" id="2738884"/>
    <lineage>
        <taxon>Bacteria</taxon>
        <taxon>Pseudomonadati</taxon>
        <taxon>Pseudomonadota</taxon>
        <taxon>Gammaproteobacteria</taxon>
        <taxon>Candidatus Methanofishera</taxon>
    </lineage>
</organism>
<dbReference type="SUPFAM" id="SSF51206">
    <property type="entry name" value="cAMP-binding domain-like"/>
    <property type="match status" value="1"/>
</dbReference>
<reference evidence="2 3" key="1">
    <citation type="submission" date="2020-05" db="EMBL/GenBank/DDBJ databases">
        <title>Horizontal transmission and recombination maintain forever young bacterial symbiont genomes.</title>
        <authorList>
            <person name="Russell S.L."/>
            <person name="Pepper-Tunick E."/>
            <person name="Svedberg J."/>
            <person name="Byrne A."/>
            <person name="Ruelas Castillo J."/>
            <person name="Vollmers C."/>
            <person name="Beinart R.A."/>
            <person name="Corbett-Detig R."/>
        </authorList>
    </citation>
    <scope>NUCLEOTIDE SEQUENCE [LARGE SCALE GENOMIC DNA]</scope>
    <source>
        <strain evidence="2">4727-3</strain>
    </source>
</reference>
<dbReference type="CDD" id="cd00038">
    <property type="entry name" value="CAP_ED"/>
    <property type="match status" value="1"/>
</dbReference>
<comment type="caution">
    <text evidence="2">The sequence shown here is derived from an EMBL/GenBank/DDBJ whole genome shotgun (WGS) entry which is preliminary data.</text>
</comment>
<evidence type="ECO:0000313" key="2">
    <source>
        <dbReference type="EMBL" id="NYT46865.1"/>
    </source>
</evidence>
<feature type="domain" description="Cyclic nucleotide-binding" evidence="1">
    <location>
        <begin position="1"/>
        <end position="59"/>
    </location>
</feature>
<dbReference type="PROSITE" id="PS50042">
    <property type="entry name" value="CNMP_BINDING_3"/>
    <property type="match status" value="1"/>
</dbReference>